<gene>
    <name evidence="2" type="ORF">Tco_0842984</name>
</gene>
<accession>A0ABQ5B303</accession>
<proteinExistence type="predicted"/>
<organism evidence="2 3">
    <name type="scientific">Tanacetum coccineum</name>
    <dbReference type="NCBI Taxonomy" id="301880"/>
    <lineage>
        <taxon>Eukaryota</taxon>
        <taxon>Viridiplantae</taxon>
        <taxon>Streptophyta</taxon>
        <taxon>Embryophyta</taxon>
        <taxon>Tracheophyta</taxon>
        <taxon>Spermatophyta</taxon>
        <taxon>Magnoliopsida</taxon>
        <taxon>eudicotyledons</taxon>
        <taxon>Gunneridae</taxon>
        <taxon>Pentapetalae</taxon>
        <taxon>asterids</taxon>
        <taxon>campanulids</taxon>
        <taxon>Asterales</taxon>
        <taxon>Asteraceae</taxon>
        <taxon>Asteroideae</taxon>
        <taxon>Anthemideae</taxon>
        <taxon>Anthemidinae</taxon>
        <taxon>Tanacetum</taxon>
    </lineage>
</organism>
<keyword evidence="3" id="KW-1185">Reference proteome</keyword>
<dbReference type="Proteomes" id="UP001151760">
    <property type="component" value="Unassembled WGS sequence"/>
</dbReference>
<feature type="region of interest" description="Disordered" evidence="1">
    <location>
        <begin position="91"/>
        <end position="118"/>
    </location>
</feature>
<name>A0ABQ5B303_9ASTR</name>
<evidence type="ECO:0000313" key="2">
    <source>
        <dbReference type="EMBL" id="GJT08522.1"/>
    </source>
</evidence>
<evidence type="ECO:0000256" key="1">
    <source>
        <dbReference type="SAM" id="MobiDB-lite"/>
    </source>
</evidence>
<dbReference type="EMBL" id="BQNB010012837">
    <property type="protein sequence ID" value="GJT08522.1"/>
    <property type="molecule type" value="Genomic_DNA"/>
</dbReference>
<feature type="compositionally biased region" description="Low complexity" evidence="1">
    <location>
        <begin position="104"/>
        <end position="118"/>
    </location>
</feature>
<sequence length="118" mass="13288">MKELEDTLAKKDSALVYAKRINAERAQEKGKLVAQLRKTEMENFDCIRKLLPTVVNPKGLSEERFEKDLLELMSRMEGFDAYADKKMYVYPDSLPSRQAPPRKPSSGKAPSSSAPKGP</sequence>
<evidence type="ECO:0000313" key="3">
    <source>
        <dbReference type="Proteomes" id="UP001151760"/>
    </source>
</evidence>
<reference evidence="2" key="2">
    <citation type="submission" date="2022-01" db="EMBL/GenBank/DDBJ databases">
        <authorList>
            <person name="Yamashiro T."/>
            <person name="Shiraishi A."/>
            <person name="Satake H."/>
            <person name="Nakayama K."/>
        </authorList>
    </citation>
    <scope>NUCLEOTIDE SEQUENCE</scope>
</reference>
<protein>
    <submittedName>
        <fullName evidence="2">Uncharacterized protein</fullName>
    </submittedName>
</protein>
<comment type="caution">
    <text evidence="2">The sequence shown here is derived from an EMBL/GenBank/DDBJ whole genome shotgun (WGS) entry which is preliminary data.</text>
</comment>
<reference evidence="2" key="1">
    <citation type="journal article" date="2022" name="Int. J. Mol. Sci.">
        <title>Draft Genome of Tanacetum Coccineum: Genomic Comparison of Closely Related Tanacetum-Family Plants.</title>
        <authorList>
            <person name="Yamashiro T."/>
            <person name="Shiraishi A."/>
            <person name="Nakayama K."/>
            <person name="Satake H."/>
        </authorList>
    </citation>
    <scope>NUCLEOTIDE SEQUENCE</scope>
</reference>